<evidence type="ECO:0000256" key="1">
    <source>
        <dbReference type="ARBA" id="ARBA00022737"/>
    </source>
</evidence>
<dbReference type="PROSITE" id="PS50088">
    <property type="entry name" value="ANK_REPEAT"/>
    <property type="match status" value="2"/>
</dbReference>
<name>A0ABT6FJ79_9BACT</name>
<evidence type="ECO:0000313" key="4">
    <source>
        <dbReference type="Proteomes" id="UP001216907"/>
    </source>
</evidence>
<sequence>MHLPARPNLDQLKNQAKDLLKACASGDADALKRFQEHRAEQTLSGAQFVIAREYGFAGWPPLKAHVDSLTPDDPEKLMRAIEADDVAGVRLMLERSTSLRKRINEPIGSFDSPPLNSVRSTQMIDALVEAGADLDAKSTWWAGGFGVTHVTSPELAAHAVERGAELDIHAAARLGRLDRVVELVEHDPELVHARGGDGQTPLHFAGTVEIAAFLLDHGADIDAKDVDHESTPAQYMLGDRLDVARYLVQRGCRTDILMASAIGDLERVRAFLDADPASIRVRGNATFFPMGNRHAGGTIYQWSLGSDASPYQAAAKYGRQDVVRLLLERSSATERLIALSWLHDAAGVTEILSANPGLVVPTDDQAEIAEAATRNDAEAVRLMLQAGLPVAARGRHGATSIHWAAFHGNLAMIQAILPFGPPLEDIENDYKSKPLGWAIHGSEHGWYSGSGDYAGAVEALLAAGATVPETAGGTELVKVVLRRYGAKG</sequence>
<dbReference type="Pfam" id="PF12796">
    <property type="entry name" value="Ank_2"/>
    <property type="match status" value="1"/>
</dbReference>
<comment type="caution">
    <text evidence="3">The sequence shown here is derived from an EMBL/GenBank/DDBJ whole genome shotgun (WGS) entry which is preliminary data.</text>
</comment>
<keyword evidence="2" id="KW-0040">ANK repeat</keyword>
<proteinExistence type="predicted"/>
<gene>
    <name evidence="3" type="ORF">PZE19_27910</name>
</gene>
<dbReference type="Proteomes" id="UP001216907">
    <property type="component" value="Unassembled WGS sequence"/>
</dbReference>
<reference evidence="3 4" key="1">
    <citation type="submission" date="2023-03" db="EMBL/GenBank/DDBJ databases">
        <title>Paludisphaera mucosa sp. nov. a novel planctomycete from northern fen.</title>
        <authorList>
            <person name="Ivanova A."/>
        </authorList>
    </citation>
    <scope>NUCLEOTIDE SEQUENCE [LARGE SCALE GENOMIC DNA]</scope>
    <source>
        <strain evidence="3 4">Pla2</strain>
    </source>
</reference>
<dbReference type="InterPro" id="IPR036770">
    <property type="entry name" value="Ankyrin_rpt-contain_sf"/>
</dbReference>
<dbReference type="EMBL" id="JARRAG010000002">
    <property type="protein sequence ID" value="MDG3007607.1"/>
    <property type="molecule type" value="Genomic_DNA"/>
</dbReference>
<dbReference type="PANTHER" id="PTHR24161:SF85">
    <property type="entry name" value="PALMITOYLTRANSFERASE HIP14"/>
    <property type="match status" value="1"/>
</dbReference>
<accession>A0ABT6FJ79</accession>
<keyword evidence="4" id="KW-1185">Reference proteome</keyword>
<dbReference type="PANTHER" id="PTHR24161">
    <property type="entry name" value="ANK_REP_REGION DOMAIN-CONTAINING PROTEIN-RELATED"/>
    <property type="match status" value="1"/>
</dbReference>
<feature type="repeat" description="ANK" evidence="2">
    <location>
        <begin position="396"/>
        <end position="428"/>
    </location>
</feature>
<dbReference type="Pfam" id="PF13637">
    <property type="entry name" value="Ank_4"/>
    <property type="match status" value="1"/>
</dbReference>
<evidence type="ECO:0000256" key="2">
    <source>
        <dbReference type="PROSITE-ProRule" id="PRU00023"/>
    </source>
</evidence>
<evidence type="ECO:0000313" key="3">
    <source>
        <dbReference type="EMBL" id="MDG3007607.1"/>
    </source>
</evidence>
<dbReference type="SMART" id="SM00248">
    <property type="entry name" value="ANK"/>
    <property type="match status" value="8"/>
</dbReference>
<dbReference type="SUPFAM" id="SSF48403">
    <property type="entry name" value="Ankyrin repeat"/>
    <property type="match status" value="1"/>
</dbReference>
<feature type="repeat" description="ANK" evidence="2">
    <location>
        <begin position="197"/>
        <end position="226"/>
    </location>
</feature>
<keyword evidence="1" id="KW-0677">Repeat</keyword>
<dbReference type="Gene3D" id="1.25.40.20">
    <property type="entry name" value="Ankyrin repeat-containing domain"/>
    <property type="match status" value="2"/>
</dbReference>
<organism evidence="3 4">
    <name type="scientific">Paludisphaera mucosa</name>
    <dbReference type="NCBI Taxonomy" id="3030827"/>
    <lineage>
        <taxon>Bacteria</taxon>
        <taxon>Pseudomonadati</taxon>
        <taxon>Planctomycetota</taxon>
        <taxon>Planctomycetia</taxon>
        <taxon>Isosphaerales</taxon>
        <taxon>Isosphaeraceae</taxon>
        <taxon>Paludisphaera</taxon>
    </lineage>
</organism>
<dbReference type="InterPro" id="IPR002110">
    <property type="entry name" value="Ankyrin_rpt"/>
</dbReference>
<dbReference type="RefSeq" id="WP_277863881.1">
    <property type="nucleotide sequence ID" value="NZ_JARRAG010000002.1"/>
</dbReference>
<protein>
    <submittedName>
        <fullName evidence="3">Uncharacterized protein</fullName>
    </submittedName>
</protein>